<comment type="caution">
    <text evidence="11">The sequence shown here is derived from an EMBL/GenBank/DDBJ whole genome shotgun (WGS) entry which is preliminary data.</text>
</comment>
<dbReference type="Gene3D" id="3.40.718.10">
    <property type="entry name" value="Isopropylmalate Dehydrogenase"/>
    <property type="match status" value="1"/>
</dbReference>
<comment type="pathway">
    <text evidence="10">Lipid metabolism; phospholipid metabolism.</text>
</comment>
<evidence type="ECO:0000256" key="5">
    <source>
        <dbReference type="ARBA" id="ARBA00023098"/>
    </source>
</evidence>
<name>A0A6N7X289_9FIRM</name>
<evidence type="ECO:0000256" key="6">
    <source>
        <dbReference type="ARBA" id="ARBA00023209"/>
    </source>
</evidence>
<evidence type="ECO:0000256" key="4">
    <source>
        <dbReference type="ARBA" id="ARBA00022679"/>
    </source>
</evidence>
<dbReference type="PANTHER" id="PTHR30100:SF1">
    <property type="entry name" value="PHOSPHATE ACYLTRANSFERASE"/>
    <property type="match status" value="1"/>
</dbReference>
<dbReference type="EC" id="2.3.1.274" evidence="8 10"/>
<accession>A0A6N7X289</accession>
<dbReference type="Proteomes" id="UP000440713">
    <property type="component" value="Unassembled WGS sequence"/>
</dbReference>
<keyword evidence="2 10" id="KW-0963">Cytoplasm</keyword>
<dbReference type="InterPro" id="IPR003664">
    <property type="entry name" value="FA_synthesis"/>
</dbReference>
<evidence type="ECO:0000256" key="3">
    <source>
        <dbReference type="ARBA" id="ARBA00022516"/>
    </source>
</evidence>
<dbReference type="GO" id="GO:0043811">
    <property type="term" value="F:phosphate:acyl-[acyl carrier protein] acyltransferase activity"/>
    <property type="evidence" value="ECO:0007669"/>
    <property type="project" value="UniProtKB-UniRule"/>
</dbReference>
<keyword evidence="4 10" id="KW-0808">Transferase</keyword>
<dbReference type="NCBIfam" id="TIGR00182">
    <property type="entry name" value="plsX"/>
    <property type="match status" value="1"/>
</dbReference>
<dbReference type="GO" id="GO:0006633">
    <property type="term" value="P:fatty acid biosynthetic process"/>
    <property type="evidence" value="ECO:0007669"/>
    <property type="project" value="UniProtKB-UniRule"/>
</dbReference>
<keyword evidence="6 10" id="KW-0594">Phospholipid biosynthesis</keyword>
<comment type="function">
    <text evidence="10">Catalyzes the reversible formation of acyl-phosphate (acyl-PO(4)) from acyl-[acyl-carrier-protein] (acyl-ACP). This enzyme utilizes acyl-ACP as fatty acyl donor, but not acyl-CoA.</text>
</comment>
<evidence type="ECO:0000256" key="7">
    <source>
        <dbReference type="ARBA" id="ARBA00023264"/>
    </source>
</evidence>
<dbReference type="Pfam" id="PF02504">
    <property type="entry name" value="FA_synthesis"/>
    <property type="match status" value="1"/>
</dbReference>
<evidence type="ECO:0000313" key="12">
    <source>
        <dbReference type="Proteomes" id="UP000440713"/>
    </source>
</evidence>
<dbReference type="SUPFAM" id="SSF53659">
    <property type="entry name" value="Isocitrate/Isopropylmalate dehydrogenase-like"/>
    <property type="match status" value="1"/>
</dbReference>
<dbReference type="AlphaFoldDB" id="A0A6N7X289"/>
<dbReference type="RefSeq" id="WP_154538594.1">
    <property type="nucleotide sequence ID" value="NZ_JAQYHJ010000109.1"/>
</dbReference>
<keyword evidence="3 10" id="KW-0444">Lipid biosynthesis</keyword>
<dbReference type="UniPathway" id="UPA00085"/>
<evidence type="ECO:0000313" key="11">
    <source>
        <dbReference type="EMBL" id="MST63118.1"/>
    </source>
</evidence>
<dbReference type="PANTHER" id="PTHR30100">
    <property type="entry name" value="FATTY ACID/PHOSPHOLIPID SYNTHESIS PROTEIN PLSX"/>
    <property type="match status" value="1"/>
</dbReference>
<comment type="subunit">
    <text evidence="9 10">Homodimer. Probably interacts with PlsY.</text>
</comment>
<dbReference type="GO" id="GO:0005737">
    <property type="term" value="C:cytoplasm"/>
    <property type="evidence" value="ECO:0007669"/>
    <property type="project" value="UniProtKB-SubCell"/>
</dbReference>
<keyword evidence="12" id="KW-1185">Reference proteome</keyword>
<gene>
    <name evidence="10 11" type="primary">plsX</name>
    <name evidence="11" type="ORF">FYJ71_09245</name>
</gene>
<comment type="catalytic activity">
    <reaction evidence="1 10">
        <text>a fatty acyl-[ACP] + phosphate = an acyl phosphate + holo-[ACP]</text>
        <dbReference type="Rhea" id="RHEA:42292"/>
        <dbReference type="Rhea" id="RHEA-COMP:9685"/>
        <dbReference type="Rhea" id="RHEA-COMP:14125"/>
        <dbReference type="ChEBI" id="CHEBI:43474"/>
        <dbReference type="ChEBI" id="CHEBI:59918"/>
        <dbReference type="ChEBI" id="CHEBI:64479"/>
        <dbReference type="ChEBI" id="CHEBI:138651"/>
        <dbReference type="EC" id="2.3.1.274"/>
    </reaction>
</comment>
<keyword evidence="11" id="KW-0012">Acyltransferase</keyword>
<dbReference type="EMBL" id="VUNE01000005">
    <property type="protein sequence ID" value="MST63118.1"/>
    <property type="molecule type" value="Genomic_DNA"/>
</dbReference>
<protein>
    <recommendedName>
        <fullName evidence="8 10">Phosphate acyltransferase</fullName>
        <ecNumber evidence="8 10">2.3.1.274</ecNumber>
    </recommendedName>
    <alternativeName>
        <fullName evidence="10">Acyl-ACP phosphotransacylase</fullName>
    </alternativeName>
    <alternativeName>
        <fullName evidence="10">Acyl-[acyl-carrier-protein]--phosphate acyltransferase</fullName>
    </alternativeName>
    <alternativeName>
        <fullName evidence="10">Phosphate-acyl-ACP acyltransferase</fullName>
    </alternativeName>
</protein>
<evidence type="ECO:0000256" key="1">
    <source>
        <dbReference type="ARBA" id="ARBA00001232"/>
    </source>
</evidence>
<evidence type="ECO:0000256" key="2">
    <source>
        <dbReference type="ARBA" id="ARBA00022490"/>
    </source>
</evidence>
<comment type="subcellular location">
    <subcellularLocation>
        <location evidence="10">Cytoplasm</location>
    </subcellularLocation>
    <text evidence="10">Associated with the membrane possibly through PlsY.</text>
</comment>
<dbReference type="InterPro" id="IPR012281">
    <property type="entry name" value="Phospholipid_synth_PlsX-like"/>
</dbReference>
<dbReference type="PIRSF" id="PIRSF002465">
    <property type="entry name" value="Phsphlp_syn_PlsX"/>
    <property type="match status" value="1"/>
</dbReference>
<keyword evidence="5 10" id="KW-0443">Lipid metabolism</keyword>
<organism evidence="11 12">
    <name type="scientific">Peptostreptococcus porci</name>
    <dbReference type="NCBI Taxonomy" id="2652282"/>
    <lineage>
        <taxon>Bacteria</taxon>
        <taxon>Bacillati</taxon>
        <taxon>Bacillota</taxon>
        <taxon>Clostridia</taxon>
        <taxon>Peptostreptococcales</taxon>
        <taxon>Peptostreptococcaceae</taxon>
        <taxon>Peptostreptococcus</taxon>
    </lineage>
</organism>
<sequence>MKIVIDGMGGDNAPYSVVEGACMAVNEYGVDIIITGDEKIIKEELNKYDCDKSKIEVVHTTEVITNEEKPVTAIRRKTDSSMVVALKMVKDKKADVVISAGSTGALLSGGVFIIKRIKGISRPCICAGMPTMEGGFTLISDTGANVDCNKQNLVDFARMTDIYAKKVLGIDNPRVALGNIGTEDGKGNALVKEVFDELKGMDGINFIGNMETREILNGVCDIVICDGFIGNIIVKTMEGSVLSLFKKLKEVMTASTKSKIGALLMKGELKKLKELLDYSSYGGAPFLGVDGGVIKAHGSSNAVAIKNAINQGIKFYNGNVLEEIRNFGGLDEQ</sequence>
<comment type="similarity">
    <text evidence="10">Belongs to the PlsX family.</text>
</comment>
<proteinExistence type="inferred from homology"/>
<evidence type="ECO:0000256" key="8">
    <source>
        <dbReference type="ARBA" id="ARBA00024069"/>
    </source>
</evidence>
<evidence type="ECO:0000256" key="9">
    <source>
        <dbReference type="ARBA" id="ARBA00046608"/>
    </source>
</evidence>
<keyword evidence="7 10" id="KW-1208">Phospholipid metabolism</keyword>
<evidence type="ECO:0000256" key="10">
    <source>
        <dbReference type="HAMAP-Rule" id="MF_00019"/>
    </source>
</evidence>
<dbReference type="GO" id="GO:0008654">
    <property type="term" value="P:phospholipid biosynthetic process"/>
    <property type="evidence" value="ECO:0007669"/>
    <property type="project" value="UniProtKB-KW"/>
</dbReference>
<reference evidence="11 12" key="1">
    <citation type="submission" date="2019-08" db="EMBL/GenBank/DDBJ databases">
        <title>In-depth cultivation of the pig gut microbiome towards novel bacterial diversity and tailored functional studies.</title>
        <authorList>
            <person name="Wylensek D."/>
            <person name="Hitch T.C.A."/>
            <person name="Clavel T."/>
        </authorList>
    </citation>
    <scope>NUCLEOTIDE SEQUENCE [LARGE SCALE GENOMIC DNA]</scope>
    <source>
        <strain evidence="11 12">WCA-SAB-591-4A-A</strain>
    </source>
</reference>
<dbReference type="HAMAP" id="MF_00019">
    <property type="entry name" value="PlsX"/>
    <property type="match status" value="1"/>
</dbReference>